<dbReference type="InterPro" id="IPR000086">
    <property type="entry name" value="NUDIX_hydrolase_dom"/>
</dbReference>
<evidence type="ECO:0000313" key="4">
    <source>
        <dbReference type="EMBL" id="MDM7862069.1"/>
    </source>
</evidence>
<dbReference type="PANTHER" id="PTHR11839">
    <property type="entry name" value="UDP/ADP-SUGAR PYROPHOSPHATASE"/>
    <property type="match status" value="1"/>
</dbReference>
<evidence type="ECO:0000256" key="1">
    <source>
        <dbReference type="ARBA" id="ARBA00001946"/>
    </source>
</evidence>
<dbReference type="EMBL" id="JAUCBP010000013">
    <property type="protein sequence ID" value="MDM7862069.1"/>
    <property type="molecule type" value="Genomic_DNA"/>
</dbReference>
<proteinExistence type="predicted"/>
<comment type="caution">
    <text evidence="4">The sequence shown here is derived from an EMBL/GenBank/DDBJ whole genome shotgun (WGS) entry which is preliminary data.</text>
</comment>
<dbReference type="EC" id="3.6.1.-" evidence="4"/>
<protein>
    <submittedName>
        <fullName evidence="4">ADP compounds hydrolase NudE</fullName>
        <ecNumber evidence="4">3.6.1.-</ecNumber>
    </submittedName>
</protein>
<dbReference type="RefSeq" id="WP_289366820.1">
    <property type="nucleotide sequence ID" value="NZ_JAUCBP010000013.1"/>
</dbReference>
<reference evidence="4 5" key="1">
    <citation type="submission" date="2023-06" db="EMBL/GenBank/DDBJ databases">
        <title>Alteromonas sp. ASW11-36 isolated from intertidal sand.</title>
        <authorList>
            <person name="Li Y."/>
        </authorList>
    </citation>
    <scope>NUCLEOTIDE SEQUENCE [LARGE SCALE GENOMIC DNA]</scope>
    <source>
        <strain evidence="4 5">ASW11-36</strain>
    </source>
</reference>
<comment type="cofactor">
    <cofactor evidence="1">
        <name>Mg(2+)</name>
        <dbReference type="ChEBI" id="CHEBI:18420"/>
    </cofactor>
</comment>
<gene>
    <name evidence="4" type="primary">nudE</name>
    <name evidence="4" type="ORF">QTP81_15805</name>
</gene>
<keyword evidence="5" id="KW-1185">Reference proteome</keyword>
<dbReference type="PROSITE" id="PS00893">
    <property type="entry name" value="NUDIX_BOX"/>
    <property type="match status" value="1"/>
</dbReference>
<evidence type="ECO:0000256" key="2">
    <source>
        <dbReference type="ARBA" id="ARBA00022801"/>
    </source>
</evidence>
<dbReference type="Proteomes" id="UP001234343">
    <property type="component" value="Unassembled WGS sequence"/>
</dbReference>
<dbReference type="CDD" id="cd24156">
    <property type="entry name" value="NUDIX_ADPRase_NudE"/>
    <property type="match status" value="1"/>
</dbReference>
<dbReference type="PROSITE" id="PS51462">
    <property type="entry name" value="NUDIX"/>
    <property type="match status" value="1"/>
</dbReference>
<dbReference type="PANTHER" id="PTHR11839:SF12">
    <property type="entry name" value="ADP COMPOUNDS HYDROLASE NUDE"/>
    <property type="match status" value="1"/>
</dbReference>
<evidence type="ECO:0000259" key="3">
    <source>
        <dbReference type="PROSITE" id="PS51462"/>
    </source>
</evidence>
<evidence type="ECO:0000313" key="5">
    <source>
        <dbReference type="Proteomes" id="UP001234343"/>
    </source>
</evidence>
<dbReference type="Pfam" id="PF00293">
    <property type="entry name" value="NUDIX"/>
    <property type="match status" value="1"/>
</dbReference>
<sequence length="188" mass="21123">MSKIDPNKPLPTIHNREIVAKSQFFRVERVDLEFSNGATRQFERMAGQGRGAVMIVPITADNDLLLIREYGAGTHSYQLGFPKGLIDPGESPLEAANRELQEEVGYAANELHDIHTVGMAPTFFNARMHIVIARDLYPQKLEGDEPEPLEVIKWPLADAEALLARDDFIEARGIAALFLTQRWLKEQS</sequence>
<dbReference type="GO" id="GO:0016787">
    <property type="term" value="F:hydrolase activity"/>
    <property type="evidence" value="ECO:0007669"/>
    <property type="project" value="UniProtKB-KW"/>
</dbReference>
<name>A0ABT7T1F8_9ALTE</name>
<dbReference type="InterPro" id="IPR020084">
    <property type="entry name" value="NUDIX_hydrolase_CS"/>
</dbReference>
<dbReference type="Gene3D" id="3.90.79.10">
    <property type="entry name" value="Nucleoside Triphosphate Pyrophosphohydrolase"/>
    <property type="match status" value="1"/>
</dbReference>
<organism evidence="4 5">
    <name type="scientific">Alteromonas arenosi</name>
    <dbReference type="NCBI Taxonomy" id="3055817"/>
    <lineage>
        <taxon>Bacteria</taxon>
        <taxon>Pseudomonadati</taxon>
        <taxon>Pseudomonadota</taxon>
        <taxon>Gammaproteobacteria</taxon>
        <taxon>Alteromonadales</taxon>
        <taxon>Alteromonadaceae</taxon>
        <taxon>Alteromonas/Salinimonas group</taxon>
        <taxon>Alteromonas</taxon>
    </lineage>
</organism>
<dbReference type="NCBIfam" id="NF008736">
    <property type="entry name" value="PRK11762.1"/>
    <property type="match status" value="1"/>
</dbReference>
<keyword evidence="2 4" id="KW-0378">Hydrolase</keyword>
<dbReference type="InterPro" id="IPR015797">
    <property type="entry name" value="NUDIX_hydrolase-like_dom_sf"/>
</dbReference>
<accession>A0ABT7T1F8</accession>
<feature type="domain" description="Nudix hydrolase" evidence="3">
    <location>
        <begin position="45"/>
        <end position="176"/>
    </location>
</feature>
<dbReference type="SUPFAM" id="SSF55811">
    <property type="entry name" value="Nudix"/>
    <property type="match status" value="1"/>
</dbReference>